<gene>
    <name evidence="1" type="ORF">SINV_05366</name>
</gene>
<proteinExistence type="predicted"/>
<accession>E9JA87</accession>
<name>E9JA87_SOLIN</name>
<evidence type="ECO:0000313" key="1">
    <source>
        <dbReference type="EMBL" id="EFZ10264.1"/>
    </source>
</evidence>
<organism>
    <name type="scientific">Solenopsis invicta</name>
    <name type="common">Red imported fire ant</name>
    <name type="synonym">Solenopsis wagneri</name>
    <dbReference type="NCBI Taxonomy" id="13686"/>
    <lineage>
        <taxon>Eukaryota</taxon>
        <taxon>Metazoa</taxon>
        <taxon>Ecdysozoa</taxon>
        <taxon>Arthropoda</taxon>
        <taxon>Hexapoda</taxon>
        <taxon>Insecta</taxon>
        <taxon>Pterygota</taxon>
        <taxon>Neoptera</taxon>
        <taxon>Endopterygota</taxon>
        <taxon>Hymenoptera</taxon>
        <taxon>Apocrita</taxon>
        <taxon>Aculeata</taxon>
        <taxon>Formicoidea</taxon>
        <taxon>Formicidae</taxon>
        <taxon>Myrmicinae</taxon>
        <taxon>Solenopsis</taxon>
    </lineage>
</organism>
<dbReference type="EMBL" id="GL770070">
    <property type="protein sequence ID" value="EFZ10264.1"/>
    <property type="molecule type" value="Genomic_DNA"/>
</dbReference>
<protein>
    <submittedName>
        <fullName evidence="1">Uncharacterized protein</fullName>
    </submittedName>
</protein>
<sequence>MSQQEVSNTCIIGSVFINCSKKVSQMCNDGKRKLDYIDQCTIIDKASDISVNQSNSETADITSNTLLIDQLKTQNDEASQLIIHLEHEHNANLNKVAMMLSAIEQMESKIYCMKQFMKTSTSSSGRRRKNYYAKIRKM</sequence>
<dbReference type="AlphaFoldDB" id="E9JA87"/>
<feature type="non-terminal residue" evidence="1">
    <location>
        <position position="138"/>
    </location>
</feature>
<reference evidence="1" key="1">
    <citation type="journal article" date="2011" name="Proc. Natl. Acad. Sci. U.S.A.">
        <title>The genome of the fire ant Solenopsis invicta.</title>
        <authorList>
            <person name="Wurm Y."/>
            <person name="Wang J."/>
            <person name="Riba-Grognuz O."/>
            <person name="Corona M."/>
            <person name="Nygaard S."/>
            <person name="Hunt B.G."/>
            <person name="Ingram K.K."/>
            <person name="Falquet L."/>
            <person name="Nipitwattanaphon M."/>
            <person name="Gotzek D."/>
            <person name="Dijkstra M.B."/>
            <person name="Oettler J."/>
            <person name="Comtesse F."/>
            <person name="Shih C.J."/>
            <person name="Wu W.J."/>
            <person name="Yang C.C."/>
            <person name="Thomas J."/>
            <person name="Beaudoing E."/>
            <person name="Pradervand S."/>
            <person name="Flegel V."/>
            <person name="Cook E.D."/>
            <person name="Fabbretti R."/>
            <person name="Stockinger H."/>
            <person name="Long L."/>
            <person name="Farmerie W.G."/>
            <person name="Oakey J."/>
            <person name="Boomsma J.J."/>
            <person name="Pamilo P."/>
            <person name="Yi S.V."/>
            <person name="Heinze J."/>
            <person name="Goodisman M.A."/>
            <person name="Farinelli L."/>
            <person name="Harshman K."/>
            <person name="Hulo N."/>
            <person name="Cerutti L."/>
            <person name="Xenarios I."/>
            <person name="Shoemaker D."/>
            <person name="Keller L."/>
        </authorList>
    </citation>
    <scope>NUCLEOTIDE SEQUENCE [LARGE SCALE GENOMIC DNA]</scope>
</reference>
<dbReference type="HOGENOM" id="CLU_1857787_0_0_1"/>